<accession>A0A140HLT3</accession>
<evidence type="ECO:0000313" key="1">
    <source>
        <dbReference type="EMBL" id="AMO25945.1"/>
    </source>
</evidence>
<protein>
    <submittedName>
        <fullName evidence="1">Uncharacterized protein</fullName>
    </submittedName>
</protein>
<dbReference type="RefSeq" id="YP_009285434.1">
    <property type="nucleotide sequence ID" value="NC_031056.1"/>
</dbReference>
<sequence>MAKMTLDERLMKAENTGHTSVIQLNKDSSFYSAFFIEEQGVERGQIVEDSLGTEYKVLSVISKSRIIVERV</sequence>
<gene>
    <name evidence="1" type="ORF">Blue_122</name>
</gene>
<reference evidence="1 2" key="1">
    <citation type="journal article" date="2016" name="Genome Announc.">
        <title>Complete Genome Sequence of Bacteriophage Deep-Blue Infecting Emetic Bacillus cereus.</title>
        <authorList>
            <person name="Hock L."/>
            <person name="Gillis A."/>
            <person name="Mahillon J."/>
        </authorList>
    </citation>
    <scope>NUCLEOTIDE SEQUENCE [LARGE SCALE GENOMIC DNA]</scope>
</reference>
<evidence type="ECO:0000313" key="2">
    <source>
        <dbReference type="Proteomes" id="UP000201785"/>
    </source>
</evidence>
<organism evidence="1 2">
    <name type="scientific">Bacillus phage Deep Blue</name>
    <dbReference type="NCBI Taxonomy" id="1792245"/>
    <lineage>
        <taxon>Viruses</taxon>
        <taxon>Duplodnaviria</taxon>
        <taxon>Heunggongvirae</taxon>
        <taxon>Uroviricota</taxon>
        <taxon>Caudoviricetes</taxon>
        <taxon>Herelleviridae</taxon>
        <taxon>Bastillevirinae</taxon>
        <taxon>Caeruleovirus</taxon>
        <taxon>Caeruleovirus deepblue</taxon>
    </lineage>
</organism>
<dbReference type="EMBL" id="KU577463">
    <property type="protein sequence ID" value="AMO25945.1"/>
    <property type="molecule type" value="Genomic_DNA"/>
</dbReference>
<dbReference type="GeneID" id="29081901"/>
<name>A0A140HLT3_9CAUD</name>
<proteinExistence type="predicted"/>
<dbReference type="KEGG" id="vg:29081901"/>
<dbReference type="Proteomes" id="UP000201785">
    <property type="component" value="Segment"/>
</dbReference>
<keyword evidence="2" id="KW-1185">Reference proteome</keyword>